<dbReference type="AlphaFoldDB" id="A0A5N1JQI8"/>
<keyword evidence="2" id="KW-1185">Reference proteome</keyword>
<reference evidence="1 2" key="1">
    <citation type="submission" date="2019-09" db="EMBL/GenBank/DDBJ databases">
        <title>Genome Sequence of Larkinella sp MA1.</title>
        <authorList>
            <person name="Srinivasan S."/>
        </authorList>
    </citation>
    <scope>NUCLEOTIDE SEQUENCE [LARGE SCALE GENOMIC DNA]</scope>
    <source>
        <strain evidence="1 2">MA1</strain>
    </source>
</reference>
<organism evidence="1 2">
    <name type="scientific">Larkinella humicola</name>
    <dbReference type="NCBI Taxonomy" id="2607654"/>
    <lineage>
        <taxon>Bacteria</taxon>
        <taxon>Pseudomonadati</taxon>
        <taxon>Bacteroidota</taxon>
        <taxon>Cytophagia</taxon>
        <taxon>Cytophagales</taxon>
        <taxon>Spirosomataceae</taxon>
        <taxon>Larkinella</taxon>
    </lineage>
</organism>
<dbReference type="EMBL" id="VTWS01000001">
    <property type="protein sequence ID" value="KAA9356879.1"/>
    <property type="molecule type" value="Genomic_DNA"/>
</dbReference>
<evidence type="ECO:0000313" key="2">
    <source>
        <dbReference type="Proteomes" id="UP000326344"/>
    </source>
</evidence>
<comment type="caution">
    <text evidence="1">The sequence shown here is derived from an EMBL/GenBank/DDBJ whole genome shotgun (WGS) entry which is preliminary data.</text>
</comment>
<gene>
    <name evidence="1" type="ORF">F0P93_03825</name>
</gene>
<accession>A0A5N1JQI8</accession>
<evidence type="ECO:0008006" key="3">
    <source>
        <dbReference type="Google" id="ProtNLM"/>
    </source>
</evidence>
<proteinExistence type="predicted"/>
<protein>
    <recommendedName>
        <fullName evidence="3">HEPN domain-containing protein</fullName>
    </recommendedName>
</protein>
<dbReference type="Gene3D" id="1.20.120.330">
    <property type="entry name" value="Nucleotidyltransferases domain 2"/>
    <property type="match status" value="1"/>
</dbReference>
<dbReference type="RefSeq" id="WP_138990282.1">
    <property type="nucleotide sequence ID" value="NZ_VTWS01000001.1"/>
</dbReference>
<sequence>MSKLLQKSNDSIQACQLLIEQHNLYTSSIHHAYYSSFQRSIYLLQIHFPKSLIEKTEEASSHVHVITTVEQKLVDSGYRFQALDFNQHINTLKRNRVHADYKNDLFDEKFSLKSLELARKLNIIIDELTNKLSSITST</sequence>
<dbReference type="Proteomes" id="UP000326344">
    <property type="component" value="Unassembled WGS sequence"/>
</dbReference>
<name>A0A5N1JQI8_9BACT</name>
<evidence type="ECO:0000313" key="1">
    <source>
        <dbReference type="EMBL" id="KAA9356879.1"/>
    </source>
</evidence>